<evidence type="ECO:0000313" key="2">
    <source>
        <dbReference type="Proteomes" id="UP000694923"/>
    </source>
</evidence>
<reference evidence="3" key="1">
    <citation type="submission" date="2025-08" db="UniProtKB">
        <authorList>
            <consortium name="RefSeq"/>
        </authorList>
    </citation>
    <scope>IDENTIFICATION</scope>
</reference>
<feature type="compositionally biased region" description="Basic and acidic residues" evidence="1">
    <location>
        <begin position="170"/>
        <end position="180"/>
    </location>
</feature>
<dbReference type="RefSeq" id="XP_008588568.1">
    <property type="nucleotide sequence ID" value="XM_008590346.1"/>
</dbReference>
<feature type="non-terminal residue" evidence="3">
    <location>
        <position position="212"/>
    </location>
</feature>
<dbReference type="GeneID" id="103605719"/>
<sequence length="212" mass="24385">MPPTSLVAHYERQIPSARGKESEISIQLCHGPQHKAHPGEICLQVYAIGLLSHWVKAEGLNTTIVEEKRETSSNPPTVRHFQDYQNVPEYQTQSKTNLGQDATGSRQIPPPTLVITAGLCLPVLYPATEGKPGLRSSNPPHTSSASSIPYNFWPSNQWQRMAQRKLSKQKRSDVITEKCKRKEKKRKEKKRKEKKRKRKEKKRKRERERESE</sequence>
<organism evidence="2 3">
    <name type="scientific">Galeopterus variegatus</name>
    <name type="common">Malayan flying lemur</name>
    <name type="synonym">Cynocephalus variegatus</name>
    <dbReference type="NCBI Taxonomy" id="482537"/>
    <lineage>
        <taxon>Eukaryota</taxon>
        <taxon>Metazoa</taxon>
        <taxon>Chordata</taxon>
        <taxon>Craniata</taxon>
        <taxon>Vertebrata</taxon>
        <taxon>Euteleostomi</taxon>
        <taxon>Mammalia</taxon>
        <taxon>Eutheria</taxon>
        <taxon>Euarchontoglires</taxon>
        <taxon>Dermoptera</taxon>
        <taxon>Cynocephalidae</taxon>
        <taxon>Galeopterus</taxon>
    </lineage>
</organism>
<proteinExistence type="predicted"/>
<keyword evidence="2" id="KW-1185">Reference proteome</keyword>
<accession>A0ABM0S6S7</accession>
<feature type="region of interest" description="Disordered" evidence="1">
    <location>
        <begin position="159"/>
        <end position="212"/>
    </location>
</feature>
<protein>
    <submittedName>
        <fullName evidence="3">Transcription initiation factor TFIID subunit 3-like</fullName>
    </submittedName>
</protein>
<gene>
    <name evidence="3" type="primary">LOC103605719</name>
</gene>
<evidence type="ECO:0000256" key="1">
    <source>
        <dbReference type="SAM" id="MobiDB-lite"/>
    </source>
</evidence>
<feature type="compositionally biased region" description="Basic residues" evidence="1">
    <location>
        <begin position="181"/>
        <end position="206"/>
    </location>
</feature>
<dbReference type="Proteomes" id="UP000694923">
    <property type="component" value="Unplaced"/>
</dbReference>
<name>A0ABM0S6S7_GALVR</name>
<evidence type="ECO:0000313" key="3">
    <source>
        <dbReference type="RefSeq" id="XP_008588568.1"/>
    </source>
</evidence>